<evidence type="ECO:0000313" key="3">
    <source>
        <dbReference type="Proteomes" id="UP000308891"/>
    </source>
</evidence>
<gene>
    <name evidence="2" type="ORF">E5K04_06115</name>
</gene>
<accession>A0A4T0V0M7</accession>
<dbReference type="EMBL" id="STGJ01000005">
    <property type="protein sequence ID" value="TIC84787.1"/>
    <property type="molecule type" value="Genomic_DNA"/>
</dbReference>
<name>A0A4T0V0M7_9NEIS</name>
<dbReference type="OrthoDB" id="8565152at2"/>
<proteinExistence type="predicted"/>
<keyword evidence="2" id="KW-0282">Flagellum</keyword>
<feature type="region of interest" description="Disordered" evidence="1">
    <location>
        <begin position="1"/>
        <end position="38"/>
    </location>
</feature>
<evidence type="ECO:0000313" key="2">
    <source>
        <dbReference type="EMBL" id="TIC84787.1"/>
    </source>
</evidence>
<organism evidence="2 3">
    <name type="scientific">Crenobacter intestini</name>
    <dbReference type="NCBI Taxonomy" id="2563443"/>
    <lineage>
        <taxon>Bacteria</taxon>
        <taxon>Pseudomonadati</taxon>
        <taxon>Pseudomonadota</taxon>
        <taxon>Betaproteobacteria</taxon>
        <taxon>Neisseriales</taxon>
        <taxon>Neisseriaceae</taxon>
        <taxon>Crenobacter</taxon>
    </lineage>
</organism>
<keyword evidence="3" id="KW-1185">Reference proteome</keyword>
<evidence type="ECO:0000256" key="1">
    <source>
        <dbReference type="SAM" id="MobiDB-lite"/>
    </source>
</evidence>
<dbReference type="PANTHER" id="PTHR37166:SF1">
    <property type="entry name" value="PROTEIN FLAG"/>
    <property type="match status" value="1"/>
</dbReference>
<keyword evidence="2" id="KW-0969">Cilium</keyword>
<dbReference type="InterPro" id="IPR035924">
    <property type="entry name" value="FlaG-like_sf"/>
</dbReference>
<comment type="caution">
    <text evidence="2">The sequence shown here is derived from an EMBL/GenBank/DDBJ whole genome shotgun (WGS) entry which is preliminary data.</text>
</comment>
<dbReference type="Proteomes" id="UP000308891">
    <property type="component" value="Unassembled WGS sequence"/>
</dbReference>
<dbReference type="InterPro" id="IPR005186">
    <property type="entry name" value="FlaG"/>
</dbReference>
<dbReference type="Gene3D" id="3.30.160.170">
    <property type="entry name" value="FlaG-like"/>
    <property type="match status" value="1"/>
</dbReference>
<reference evidence="2 3" key="1">
    <citation type="submission" date="2019-04" db="EMBL/GenBank/DDBJ databases">
        <title>Crenobacter sp. nov.</title>
        <authorList>
            <person name="Shi S."/>
        </authorList>
    </citation>
    <scope>NUCLEOTIDE SEQUENCE [LARGE SCALE GENOMIC DNA]</scope>
    <source>
        <strain evidence="2 3">GY 70310</strain>
    </source>
</reference>
<dbReference type="Pfam" id="PF03646">
    <property type="entry name" value="FlaG"/>
    <property type="match status" value="1"/>
</dbReference>
<dbReference type="AlphaFoldDB" id="A0A4T0V0M7"/>
<dbReference type="PANTHER" id="PTHR37166">
    <property type="entry name" value="PROTEIN FLAG"/>
    <property type="match status" value="1"/>
</dbReference>
<dbReference type="SUPFAM" id="SSF160214">
    <property type="entry name" value="FlaG-like"/>
    <property type="match status" value="1"/>
</dbReference>
<protein>
    <submittedName>
        <fullName evidence="2">Flagellar protein FlaG</fullName>
    </submittedName>
</protein>
<keyword evidence="2" id="KW-0966">Cell projection</keyword>
<sequence>MGPVTPAGGGYAPPVQQENGGRAQALPSQQSSAPTVAVPAQAVKALGNSEAARQMKGGAEERDLRGALEKVNKLVSAYSSELKFSVDEETGIDVVKVIDKQTDEVIRQMPSEEMLKIAQSLDKIVGVLFQDKA</sequence>